<dbReference type="Proteomes" id="UP000777774">
    <property type="component" value="Unassembled WGS sequence"/>
</dbReference>
<keyword evidence="6 10" id="KW-1133">Transmembrane helix</keyword>
<keyword evidence="8 10" id="KW-0472">Membrane</keyword>
<dbReference type="Pfam" id="PF21760">
    <property type="entry name" value="SecD_1st"/>
    <property type="match status" value="1"/>
</dbReference>
<evidence type="ECO:0000256" key="2">
    <source>
        <dbReference type="ARBA" id="ARBA00022448"/>
    </source>
</evidence>
<keyword evidence="4 10" id="KW-0812">Transmembrane</keyword>
<evidence type="ECO:0000313" key="15">
    <source>
        <dbReference type="Proteomes" id="UP000777774"/>
    </source>
</evidence>
<evidence type="ECO:0000256" key="3">
    <source>
        <dbReference type="ARBA" id="ARBA00022475"/>
    </source>
</evidence>
<dbReference type="HAMAP" id="MF_01463_B">
    <property type="entry name" value="SecD_B"/>
    <property type="match status" value="1"/>
</dbReference>
<evidence type="ECO:0000256" key="8">
    <source>
        <dbReference type="ARBA" id="ARBA00023136"/>
    </source>
</evidence>
<evidence type="ECO:0000256" key="5">
    <source>
        <dbReference type="ARBA" id="ARBA00022927"/>
    </source>
</evidence>
<dbReference type="Pfam" id="PF02355">
    <property type="entry name" value="SecD_SecF_C"/>
    <property type="match status" value="1"/>
</dbReference>
<name>A0ABX1K4L7_9CELL</name>
<evidence type="ECO:0000259" key="12">
    <source>
        <dbReference type="Pfam" id="PF21760"/>
    </source>
</evidence>
<evidence type="ECO:0000256" key="6">
    <source>
        <dbReference type="ARBA" id="ARBA00022989"/>
    </source>
</evidence>
<feature type="domain" description="SecDF P1 head subdomain" evidence="13">
    <location>
        <begin position="242"/>
        <end position="353"/>
    </location>
</feature>
<evidence type="ECO:0000256" key="10">
    <source>
        <dbReference type="SAM" id="Phobius"/>
    </source>
</evidence>
<protein>
    <submittedName>
        <fullName evidence="14">Protein translocase subunit SecD</fullName>
    </submittedName>
</protein>
<keyword evidence="5" id="KW-0653">Protein transport</keyword>
<feature type="region of interest" description="Disordered" evidence="9">
    <location>
        <begin position="129"/>
        <end position="193"/>
    </location>
</feature>
<feature type="transmembrane region" description="Helical" evidence="10">
    <location>
        <begin position="428"/>
        <end position="451"/>
    </location>
</feature>
<dbReference type="NCBIfam" id="TIGR00916">
    <property type="entry name" value="2A0604s01"/>
    <property type="match status" value="1"/>
</dbReference>
<organism evidence="14 15">
    <name type="scientific">Cellulomonas septica</name>
    <dbReference type="NCBI Taxonomy" id="285080"/>
    <lineage>
        <taxon>Bacteria</taxon>
        <taxon>Bacillati</taxon>
        <taxon>Actinomycetota</taxon>
        <taxon>Actinomycetes</taxon>
        <taxon>Micrococcales</taxon>
        <taxon>Cellulomonadaceae</taxon>
        <taxon>Cellulomonas</taxon>
    </lineage>
</organism>
<feature type="domain" description="Protein translocase subunit SecDF P1" evidence="12">
    <location>
        <begin position="70"/>
        <end position="125"/>
    </location>
</feature>
<dbReference type="InterPro" id="IPR055344">
    <property type="entry name" value="SecD_SecF_C_bact"/>
</dbReference>
<proteinExistence type="inferred from homology"/>
<keyword evidence="7" id="KW-0811">Translocation</keyword>
<feature type="region of interest" description="Disordered" evidence="9">
    <location>
        <begin position="562"/>
        <end position="603"/>
    </location>
</feature>
<keyword evidence="3" id="KW-1003">Cell membrane</keyword>
<dbReference type="Gene3D" id="1.20.1640.10">
    <property type="entry name" value="Multidrug efflux transporter AcrB transmembrane domain"/>
    <property type="match status" value="1"/>
</dbReference>
<evidence type="ECO:0000259" key="13">
    <source>
        <dbReference type="Pfam" id="PF22599"/>
    </source>
</evidence>
<dbReference type="PANTHER" id="PTHR30081:SF1">
    <property type="entry name" value="PROTEIN TRANSLOCASE SUBUNIT SECD"/>
    <property type="match status" value="1"/>
</dbReference>
<feature type="transmembrane region" description="Helical" evidence="10">
    <location>
        <begin position="503"/>
        <end position="522"/>
    </location>
</feature>
<evidence type="ECO:0000256" key="4">
    <source>
        <dbReference type="ARBA" id="ARBA00022692"/>
    </source>
</evidence>
<dbReference type="InterPro" id="IPR048631">
    <property type="entry name" value="SecD_1st"/>
</dbReference>
<dbReference type="NCBIfam" id="TIGR01129">
    <property type="entry name" value="secD"/>
    <property type="match status" value="1"/>
</dbReference>
<feature type="compositionally biased region" description="Low complexity" evidence="9">
    <location>
        <begin position="580"/>
        <end position="596"/>
    </location>
</feature>
<evidence type="ECO:0000256" key="7">
    <source>
        <dbReference type="ARBA" id="ARBA00023010"/>
    </source>
</evidence>
<evidence type="ECO:0000256" key="9">
    <source>
        <dbReference type="SAM" id="MobiDB-lite"/>
    </source>
</evidence>
<gene>
    <name evidence="14" type="primary">secD</name>
    <name evidence="14" type="ORF">HGA02_13410</name>
</gene>
<dbReference type="RefSeq" id="WP_168679425.1">
    <property type="nucleotide sequence ID" value="NZ_JAAXOY010000371.1"/>
</dbReference>
<dbReference type="Pfam" id="PF22599">
    <property type="entry name" value="SecDF_P1_head"/>
    <property type="match status" value="1"/>
</dbReference>
<feature type="domain" description="Protein export membrane protein SecD/SecF C-terminal" evidence="11">
    <location>
        <begin position="355"/>
        <end position="530"/>
    </location>
</feature>
<dbReference type="PANTHER" id="PTHR30081">
    <property type="entry name" value="PROTEIN-EXPORT MEMBRANE PROTEIN SEC"/>
    <property type="match status" value="1"/>
</dbReference>
<comment type="caution">
    <text evidence="14">The sequence shown here is derived from an EMBL/GenBank/DDBJ whole genome shotgun (WGS) entry which is preliminary data.</text>
</comment>
<dbReference type="Gene3D" id="3.30.70.3220">
    <property type="match status" value="1"/>
</dbReference>
<dbReference type="InterPro" id="IPR022813">
    <property type="entry name" value="SecD/SecF_arch_bac"/>
</dbReference>
<feature type="compositionally biased region" description="Low complexity" evidence="9">
    <location>
        <begin position="129"/>
        <end position="186"/>
    </location>
</feature>
<sequence length="603" mass="62710">MAPPTRRHRPVRTLLWLGLLIVAIFGTIFAGTKTSDATWTPNLALDLEGGTQIILKPVSEDPGAITAETINQAIAVIRQRVDSSGVAEAEITSQGNNIVVALPGTPSEETLDLVRTSAQMELRPVLVAGAPTPTTTDEAATPAPTESAAAQAGEEGDAAAGDASADAAATPEPTPAASEAPSDTPSKASPDNASDIAYYVTPAVQAEYDALDCTDPKNLTGGASGDPDKAFVTCDPEGQGKFILGPVEIEGKEIDSASSGLRTTQSGATTGEWVVNLEFSSKGTTEFTEVTTRLQGLSTPQNQFAFVLDGLVISAPSLAPGTIISNGKPEISGSFTQESAATLANQLNFGSLPLSFTVQSEEQISATLGSEQLQKGLIAGLIGLILVVVYSLLQYRALGLLTVASLVVAAVLTYGVITLLSWTQGYRLSLPGVAGLIVAIGITADSFIVYFERIRDELREGRTLQAAVERGWERARRTILASDAVNFIAAIVLYALTVGGVRGFAFTLGLTTIIDVIVVFLFTHPMMTLIARTKFFGEGHPASGLDPRRLGVDTVRYAGRGRVVSPSTTGKSAKKDGDRVPVGVGTSGAAATSGPTIAERRAA</sequence>
<dbReference type="InterPro" id="IPR048634">
    <property type="entry name" value="SecD_SecF_C"/>
</dbReference>
<feature type="non-terminal residue" evidence="14">
    <location>
        <position position="603"/>
    </location>
</feature>
<feature type="transmembrane region" description="Helical" evidence="10">
    <location>
        <begin position="376"/>
        <end position="393"/>
    </location>
</feature>
<dbReference type="EMBL" id="JAAXOY010000371">
    <property type="protein sequence ID" value="NKY40491.1"/>
    <property type="molecule type" value="Genomic_DNA"/>
</dbReference>
<feature type="transmembrane region" description="Helical" evidence="10">
    <location>
        <begin position="400"/>
        <end position="422"/>
    </location>
</feature>
<reference evidence="14 15" key="1">
    <citation type="submission" date="2020-04" db="EMBL/GenBank/DDBJ databases">
        <title>MicrobeNet Type strains.</title>
        <authorList>
            <person name="Nicholson A.C."/>
        </authorList>
    </citation>
    <scope>NUCLEOTIDE SEQUENCE [LARGE SCALE GENOMIC DNA]</scope>
    <source>
        <strain evidence="14 15">ATCC BAA-787</strain>
    </source>
</reference>
<feature type="transmembrane region" description="Helical" evidence="10">
    <location>
        <begin position="479"/>
        <end position="497"/>
    </location>
</feature>
<dbReference type="InterPro" id="IPR005791">
    <property type="entry name" value="SecD"/>
</dbReference>
<keyword evidence="15" id="KW-1185">Reference proteome</keyword>
<accession>A0ABX1K4L7</accession>
<comment type="subcellular location">
    <subcellularLocation>
        <location evidence="1">Cell membrane</location>
        <topology evidence="1">Multi-pass membrane protein</topology>
    </subcellularLocation>
</comment>
<evidence type="ECO:0000313" key="14">
    <source>
        <dbReference type="EMBL" id="NKY40491.1"/>
    </source>
</evidence>
<evidence type="ECO:0000256" key="1">
    <source>
        <dbReference type="ARBA" id="ARBA00004651"/>
    </source>
</evidence>
<dbReference type="SUPFAM" id="SSF82866">
    <property type="entry name" value="Multidrug efflux transporter AcrB transmembrane domain"/>
    <property type="match status" value="1"/>
</dbReference>
<evidence type="ECO:0000259" key="11">
    <source>
        <dbReference type="Pfam" id="PF02355"/>
    </source>
</evidence>
<keyword evidence="2" id="KW-0813">Transport</keyword>
<dbReference type="InterPro" id="IPR054384">
    <property type="entry name" value="SecDF_P1_head"/>
</dbReference>